<proteinExistence type="predicted"/>
<sequence length="137" mass="14393">MPPLTPLADLADLADPAELADRPRAAEAPLVVVALCAAWCGTCRDFRPAFERIAGARPGIVFAWADIEDDAELVGDIDVANFPTLAVIRGGVVLHFGVTLPHEAVVARLIDALSGAPLRPAPDVPDEVRALAAQLSR</sequence>
<keyword evidence="3" id="KW-1185">Reference proteome</keyword>
<accession>A0A2R4BMN1</accession>
<dbReference type="Gene3D" id="3.40.30.10">
    <property type="entry name" value="Glutaredoxin"/>
    <property type="match status" value="1"/>
</dbReference>
<feature type="domain" description="Thioredoxin" evidence="1">
    <location>
        <begin position="1"/>
        <end position="115"/>
    </location>
</feature>
<dbReference type="KEGG" id="tak:Tharo_1669"/>
<dbReference type="CDD" id="cd02947">
    <property type="entry name" value="TRX_family"/>
    <property type="match status" value="1"/>
</dbReference>
<dbReference type="InterPro" id="IPR013766">
    <property type="entry name" value="Thioredoxin_domain"/>
</dbReference>
<evidence type="ECO:0000313" key="3">
    <source>
        <dbReference type="Proteomes" id="UP000241885"/>
    </source>
</evidence>
<dbReference type="PROSITE" id="PS51352">
    <property type="entry name" value="THIOREDOXIN_2"/>
    <property type="match status" value="1"/>
</dbReference>
<evidence type="ECO:0000313" key="2">
    <source>
        <dbReference type="EMBL" id="AVR88579.1"/>
    </source>
</evidence>
<dbReference type="OrthoDB" id="8521206at2"/>
<dbReference type="Pfam" id="PF00085">
    <property type="entry name" value="Thioredoxin"/>
    <property type="match status" value="1"/>
</dbReference>
<organism evidence="2 3">
    <name type="scientific">Thauera aromatica K172</name>
    <dbReference type="NCBI Taxonomy" id="44139"/>
    <lineage>
        <taxon>Bacteria</taxon>
        <taxon>Pseudomonadati</taxon>
        <taxon>Pseudomonadota</taxon>
        <taxon>Betaproteobacteria</taxon>
        <taxon>Rhodocyclales</taxon>
        <taxon>Zoogloeaceae</taxon>
        <taxon>Thauera</taxon>
    </lineage>
</organism>
<reference evidence="2 3" key="1">
    <citation type="submission" date="2018-03" db="EMBL/GenBank/DDBJ databases">
        <title>Complete genome sequence of Thauera aromatica, a model organism for studying aromatic compound degradation under denitrifying conditions.</title>
        <authorList>
            <person name="Lo H.-Y."/>
            <person name="Goris T."/>
            <person name="Boll M."/>
            <person name="Mueller J.A."/>
        </authorList>
    </citation>
    <scope>NUCLEOTIDE SEQUENCE [LARGE SCALE GENOMIC DNA]</scope>
    <source>
        <strain evidence="2 3">K172</strain>
    </source>
</reference>
<evidence type="ECO:0000259" key="1">
    <source>
        <dbReference type="PROSITE" id="PS51352"/>
    </source>
</evidence>
<dbReference type="RefSeq" id="WP_107220807.1">
    <property type="nucleotide sequence ID" value="NZ_CP028339.1"/>
</dbReference>
<dbReference type="SUPFAM" id="SSF52833">
    <property type="entry name" value="Thioredoxin-like"/>
    <property type="match status" value="1"/>
</dbReference>
<gene>
    <name evidence="2" type="ORF">Tharo_1669</name>
</gene>
<name>A0A2R4BMN1_THAAR</name>
<dbReference type="Proteomes" id="UP000241885">
    <property type="component" value="Chromosome"/>
</dbReference>
<dbReference type="AlphaFoldDB" id="A0A2R4BMN1"/>
<dbReference type="EMBL" id="CP028339">
    <property type="protein sequence ID" value="AVR88579.1"/>
    <property type="molecule type" value="Genomic_DNA"/>
</dbReference>
<dbReference type="InterPro" id="IPR036249">
    <property type="entry name" value="Thioredoxin-like_sf"/>
</dbReference>
<protein>
    <submittedName>
        <fullName evidence="2">Thioredoxin</fullName>
    </submittedName>
</protein>